<feature type="binding site" evidence="6">
    <location>
        <position position="159"/>
    </location>
    <ligand>
        <name>Mg(2+)</name>
        <dbReference type="ChEBI" id="CHEBI:18420"/>
        <label>1</label>
    </ligand>
</feature>
<evidence type="ECO:0000256" key="1">
    <source>
        <dbReference type="ARBA" id="ARBA00007092"/>
    </source>
</evidence>
<dbReference type="Proteomes" id="UP000199206">
    <property type="component" value="Unassembled WGS sequence"/>
</dbReference>
<dbReference type="EMBL" id="FOCF01000008">
    <property type="protein sequence ID" value="SEN56280.1"/>
    <property type="molecule type" value="Genomic_DNA"/>
</dbReference>
<feature type="binding site" evidence="6">
    <location>
        <position position="46"/>
    </location>
    <ligand>
        <name>Mg(2+)</name>
        <dbReference type="ChEBI" id="CHEBI:18420"/>
        <label>1</label>
    </ligand>
</feature>
<dbReference type="InterPro" id="IPR020847">
    <property type="entry name" value="AP_endonuclease_F1_BS"/>
</dbReference>
<feature type="domain" description="Endonuclease/exonuclease/phosphatase" evidence="8">
    <location>
        <begin position="16"/>
        <end position="263"/>
    </location>
</feature>
<dbReference type="GO" id="GO:0046872">
    <property type="term" value="F:metal ion binding"/>
    <property type="evidence" value="ECO:0007669"/>
    <property type="project" value="UniProtKB-KW"/>
</dbReference>
<dbReference type="PANTHER" id="PTHR43250:SF2">
    <property type="entry name" value="EXODEOXYRIBONUCLEASE III"/>
    <property type="match status" value="1"/>
</dbReference>
<dbReference type="GO" id="GO:0003677">
    <property type="term" value="F:DNA binding"/>
    <property type="evidence" value="ECO:0007669"/>
    <property type="project" value="InterPro"/>
</dbReference>
<gene>
    <name evidence="9" type="ORF">SAMN05192583_3072</name>
</gene>
<feature type="active site" description="Proton acceptor" evidence="5">
    <location>
        <position position="263"/>
    </location>
</feature>
<evidence type="ECO:0000313" key="9">
    <source>
        <dbReference type="EMBL" id="SEN56280.1"/>
    </source>
</evidence>
<dbReference type="CDD" id="cd09086">
    <property type="entry name" value="ExoIII-like_AP-endo"/>
    <property type="match status" value="1"/>
</dbReference>
<evidence type="ECO:0000256" key="5">
    <source>
        <dbReference type="PIRSR" id="PIRSR604808-1"/>
    </source>
</evidence>
<evidence type="ECO:0000313" key="10">
    <source>
        <dbReference type="Proteomes" id="UP000199206"/>
    </source>
</evidence>
<keyword evidence="4 6" id="KW-0460">Magnesium</keyword>
<feature type="binding site" evidence="6">
    <location>
        <position position="161"/>
    </location>
    <ligand>
        <name>Mg(2+)</name>
        <dbReference type="ChEBI" id="CHEBI:18420"/>
        <label>1</label>
    </ligand>
</feature>
<reference evidence="10" key="1">
    <citation type="submission" date="2016-10" db="EMBL/GenBank/DDBJ databases">
        <authorList>
            <person name="Varghese N."/>
            <person name="Submissions S."/>
        </authorList>
    </citation>
    <scope>NUCLEOTIDE SEQUENCE [LARGE SCALE GENOMIC DNA]</scope>
    <source>
        <strain evidence="10">S6-262</strain>
    </source>
</reference>
<dbReference type="InterPro" id="IPR037493">
    <property type="entry name" value="ExoIII-like"/>
</dbReference>
<feature type="active site" description="Proton donor/acceptor" evidence="5">
    <location>
        <position position="159"/>
    </location>
</feature>
<evidence type="ECO:0000256" key="2">
    <source>
        <dbReference type="ARBA" id="ARBA00022723"/>
    </source>
</evidence>
<accession>A0A1H8HJ94</accession>
<dbReference type="NCBIfam" id="TIGR00633">
    <property type="entry name" value="xth"/>
    <property type="match status" value="1"/>
</dbReference>
<dbReference type="PANTHER" id="PTHR43250">
    <property type="entry name" value="EXODEOXYRIBONUCLEASE III"/>
    <property type="match status" value="1"/>
</dbReference>
<keyword evidence="2 6" id="KW-0479">Metal-binding</keyword>
<feature type="site" description="Interaction with DNA substrate" evidence="7">
    <location>
        <position position="263"/>
    </location>
</feature>
<feature type="active site" evidence="5">
    <location>
        <position position="117"/>
    </location>
</feature>
<evidence type="ECO:0000259" key="8">
    <source>
        <dbReference type="Pfam" id="PF03372"/>
    </source>
</evidence>
<name>A0A1H8HJ94_9SPHN</name>
<keyword evidence="3" id="KW-0378">Hydrolase</keyword>
<dbReference type="InterPro" id="IPR005135">
    <property type="entry name" value="Endo/exonuclease/phosphatase"/>
</dbReference>
<dbReference type="GO" id="GO:0008311">
    <property type="term" value="F:double-stranded DNA 3'-5' DNA exonuclease activity"/>
    <property type="evidence" value="ECO:0007669"/>
    <property type="project" value="InterPro"/>
</dbReference>
<feature type="binding site" evidence="6">
    <location>
        <position position="262"/>
    </location>
    <ligand>
        <name>Mg(2+)</name>
        <dbReference type="ChEBI" id="CHEBI:18420"/>
        <label>1</label>
    </ligand>
</feature>
<protein>
    <submittedName>
        <fullName evidence="9">Exodeoxyribonuclease-3</fullName>
    </submittedName>
</protein>
<keyword evidence="10" id="KW-1185">Reference proteome</keyword>
<keyword evidence="6" id="KW-0464">Manganese</keyword>
<organism evidence="9 10">
    <name type="scientific">Sphingomonas gellani</name>
    <dbReference type="NCBI Taxonomy" id="1166340"/>
    <lineage>
        <taxon>Bacteria</taxon>
        <taxon>Pseudomonadati</taxon>
        <taxon>Pseudomonadota</taxon>
        <taxon>Alphaproteobacteria</taxon>
        <taxon>Sphingomonadales</taxon>
        <taxon>Sphingomonadaceae</taxon>
        <taxon>Sphingomonas</taxon>
    </lineage>
</organism>
<dbReference type="GO" id="GO:0006281">
    <property type="term" value="P:DNA repair"/>
    <property type="evidence" value="ECO:0007669"/>
    <property type="project" value="InterPro"/>
</dbReference>
<feature type="binding site" evidence="6">
    <location>
        <position position="19"/>
    </location>
    <ligand>
        <name>Mg(2+)</name>
        <dbReference type="ChEBI" id="CHEBI:18420"/>
        <label>1</label>
    </ligand>
</feature>
<sequence length="272" mass="31350">MTRTPADPTWRGVKIVSWNINSVRFRIDIVERFLREVAPDILCLQETKVIDGDFPLSAFHALGYEHVVLHGQRMHHGVAILSRVPIVEDDRLDWQANREARHVGVRLPNGVRLENVYVPAGGDVPDREANPKFGQKLDFVERMTRWSERLDCPTILVGDFNIAPLEADVWSHKQLLGVVSHTPIEVEALNRLQASNSWVDLGRHFHPAPERLFTWWSYRAKDWAASDRGRRLDHMWATAHVAAQAQRHAVFEDCRSWLKPSDHVPIMTEFAW</sequence>
<dbReference type="SUPFAM" id="SSF56219">
    <property type="entry name" value="DNase I-like"/>
    <property type="match status" value="1"/>
</dbReference>
<dbReference type="InterPro" id="IPR004808">
    <property type="entry name" value="AP_endonuc_1"/>
</dbReference>
<feature type="binding site" evidence="6">
    <location>
        <position position="263"/>
    </location>
    <ligand>
        <name>Mg(2+)</name>
        <dbReference type="ChEBI" id="CHEBI:18420"/>
        <label>1</label>
    </ligand>
</feature>
<dbReference type="InterPro" id="IPR036691">
    <property type="entry name" value="Endo/exonu/phosph_ase_sf"/>
</dbReference>
<comment type="cofactor">
    <cofactor evidence="6">
        <name>Mg(2+)</name>
        <dbReference type="ChEBI" id="CHEBI:18420"/>
    </cofactor>
    <cofactor evidence="6">
        <name>Mn(2+)</name>
        <dbReference type="ChEBI" id="CHEBI:29035"/>
    </cofactor>
    <text evidence="6">Probably binds two magnesium or manganese ions per subunit.</text>
</comment>
<evidence type="ECO:0000256" key="4">
    <source>
        <dbReference type="ARBA" id="ARBA00022842"/>
    </source>
</evidence>
<dbReference type="Gene3D" id="3.60.10.10">
    <property type="entry name" value="Endonuclease/exonuclease/phosphatase"/>
    <property type="match status" value="1"/>
</dbReference>
<feature type="site" description="Important for catalytic activity" evidence="7">
    <location>
        <position position="233"/>
    </location>
</feature>
<feature type="site" description="Transition state stabilizer" evidence="7">
    <location>
        <position position="161"/>
    </location>
</feature>
<proteinExistence type="inferred from homology"/>
<evidence type="ECO:0000256" key="7">
    <source>
        <dbReference type="PIRSR" id="PIRSR604808-3"/>
    </source>
</evidence>
<evidence type="ECO:0000256" key="3">
    <source>
        <dbReference type="ARBA" id="ARBA00022801"/>
    </source>
</evidence>
<dbReference type="Pfam" id="PF03372">
    <property type="entry name" value="Exo_endo_phos"/>
    <property type="match status" value="1"/>
</dbReference>
<dbReference type="STRING" id="1166340.SAMN05192583_3072"/>
<dbReference type="PROSITE" id="PS00726">
    <property type="entry name" value="AP_NUCLEASE_F1_1"/>
    <property type="match status" value="1"/>
</dbReference>
<dbReference type="PROSITE" id="PS51435">
    <property type="entry name" value="AP_NUCLEASE_F1_4"/>
    <property type="match status" value="1"/>
</dbReference>
<evidence type="ECO:0000256" key="6">
    <source>
        <dbReference type="PIRSR" id="PIRSR604808-2"/>
    </source>
</evidence>
<dbReference type="AlphaFoldDB" id="A0A1H8HJ94"/>
<dbReference type="GO" id="GO:0004519">
    <property type="term" value="F:endonuclease activity"/>
    <property type="evidence" value="ECO:0007669"/>
    <property type="project" value="InterPro"/>
</dbReference>
<comment type="similarity">
    <text evidence="1">Belongs to the DNA repair enzymes AP/ExoA family.</text>
</comment>